<dbReference type="InterPro" id="IPR035979">
    <property type="entry name" value="RBD_domain_sf"/>
</dbReference>
<gene>
    <name evidence="3" type="ORF">HRG_04988</name>
</gene>
<feature type="compositionally biased region" description="Basic and acidic residues" evidence="1">
    <location>
        <begin position="94"/>
        <end position="107"/>
    </location>
</feature>
<feature type="compositionally biased region" description="Acidic residues" evidence="1">
    <location>
        <begin position="114"/>
        <end position="128"/>
    </location>
</feature>
<organism evidence="3 4">
    <name type="scientific">Hirsutella rhossiliensis</name>
    <dbReference type="NCBI Taxonomy" id="111463"/>
    <lineage>
        <taxon>Eukaryota</taxon>
        <taxon>Fungi</taxon>
        <taxon>Dikarya</taxon>
        <taxon>Ascomycota</taxon>
        <taxon>Pezizomycotina</taxon>
        <taxon>Sordariomycetes</taxon>
        <taxon>Hypocreomycetidae</taxon>
        <taxon>Hypocreales</taxon>
        <taxon>Ophiocordycipitaceae</taxon>
        <taxon>Hirsutella</taxon>
    </lineage>
</organism>
<proteinExistence type="predicted"/>
<feature type="compositionally biased region" description="Basic and acidic residues" evidence="1">
    <location>
        <begin position="62"/>
        <end position="71"/>
    </location>
</feature>
<sequence length="602" mass="65775">MSDWTKLKVTELKAELKRRGLAQAGLKAELVARLDADDDEAATPQQQAKSDPQSTGQDDETHEASSDKTVEPDPVEPLQGTEPVELNSTKARKPASDAQDKPVEPESKLSPASNEDDAVATANEETETAPESPSHADGTPGHAHSAQDDRGQSHEAHGPSTSNSATTEPVVPDAAPNGSFVADSVKNGDATEAMASEIAVDALKRKRRSESLTPKEESVKRRRAQEIAQDGAKEPAAQAGRVQDDQGQDVSMPDRAALETRAPETAPIAATKEAHVDAEPSAAEVEPAFHTSTSAIYINNLMRPLREIDLQTFLVELAAPSDSASIDDVIARFYLDTIRTHAFVVFDSTSTAVRVRNNLHGQVWPKESNRKALFVDFIPVDKVRPWIELEEEHAREKRTGLRWEVVYQPSGDGNDVEALLQSNSITSSSSAAQLMGRATTTATGIEGAPTDSRSGQPFPREQPHLSGVDGAGERTMTQPVIYFEAVSVTLARRRLQDMRGFYTRDTMRQVDREINRYSFQDDDRFVDRGREVFEGIRPPHRQQAMDREMRGGGGRGGGRGGRLPRRGGPAPYRPRGDRYIPGSGGPVDDHVSRHGDDDERRW</sequence>
<dbReference type="RefSeq" id="XP_044722073.1">
    <property type="nucleotide sequence ID" value="XM_044863459.1"/>
</dbReference>
<feature type="region of interest" description="Disordered" evidence="1">
    <location>
        <begin position="443"/>
        <end position="473"/>
    </location>
</feature>
<dbReference type="OrthoDB" id="5348404at2759"/>
<feature type="compositionally biased region" description="Basic and acidic residues" evidence="1">
    <location>
        <begin position="209"/>
        <end position="219"/>
    </location>
</feature>
<feature type="domain" description="SAP" evidence="2">
    <location>
        <begin position="4"/>
        <end position="38"/>
    </location>
</feature>
<dbReference type="CDD" id="cd12432">
    <property type="entry name" value="RRM_ACINU"/>
    <property type="match status" value="1"/>
</dbReference>
<dbReference type="Pfam" id="PF02037">
    <property type="entry name" value="SAP"/>
    <property type="match status" value="1"/>
</dbReference>
<dbReference type="Proteomes" id="UP000824596">
    <property type="component" value="Unassembled WGS sequence"/>
</dbReference>
<dbReference type="GO" id="GO:0003676">
    <property type="term" value="F:nucleic acid binding"/>
    <property type="evidence" value="ECO:0007669"/>
    <property type="project" value="InterPro"/>
</dbReference>
<accession>A0A9P8N0F9</accession>
<dbReference type="SMART" id="SM00513">
    <property type="entry name" value="SAP"/>
    <property type="match status" value="1"/>
</dbReference>
<feature type="compositionally biased region" description="Basic and acidic residues" evidence="1">
    <location>
        <begin position="145"/>
        <end position="157"/>
    </location>
</feature>
<protein>
    <submittedName>
        <fullName evidence="3">SAP domain-containing protein</fullName>
    </submittedName>
</protein>
<feature type="region of interest" description="Disordered" evidence="1">
    <location>
        <begin position="201"/>
        <end position="250"/>
    </location>
</feature>
<dbReference type="InterPro" id="IPR003034">
    <property type="entry name" value="SAP_dom"/>
</dbReference>
<name>A0A9P8N0F9_9HYPO</name>
<feature type="compositionally biased region" description="Basic and acidic residues" evidence="1">
    <location>
        <begin position="587"/>
        <end position="602"/>
    </location>
</feature>
<feature type="region of interest" description="Disordered" evidence="1">
    <location>
        <begin position="546"/>
        <end position="602"/>
    </location>
</feature>
<feature type="compositionally biased region" description="Polar residues" evidence="1">
    <location>
        <begin position="43"/>
        <end position="56"/>
    </location>
</feature>
<evidence type="ECO:0000256" key="1">
    <source>
        <dbReference type="SAM" id="MobiDB-lite"/>
    </source>
</evidence>
<dbReference type="InterPro" id="IPR036361">
    <property type="entry name" value="SAP_dom_sf"/>
</dbReference>
<dbReference type="SUPFAM" id="SSF68906">
    <property type="entry name" value="SAP domain"/>
    <property type="match status" value="1"/>
</dbReference>
<dbReference type="Gene3D" id="1.10.720.30">
    <property type="entry name" value="SAP domain"/>
    <property type="match status" value="1"/>
</dbReference>
<reference evidence="3" key="1">
    <citation type="submission" date="2021-09" db="EMBL/GenBank/DDBJ databases">
        <title>A high-quality genome of the endoparasitic fungus Hirsutella rhossiliensis with a comparison of Hirsutella genomes reveals transposable elements contributing to genome size variation.</title>
        <authorList>
            <person name="Lin R."/>
            <person name="Jiao Y."/>
            <person name="Sun X."/>
            <person name="Ling J."/>
            <person name="Xie B."/>
            <person name="Cheng X."/>
        </authorList>
    </citation>
    <scope>NUCLEOTIDE SEQUENCE</scope>
    <source>
        <strain evidence="3">HR02</strain>
    </source>
</reference>
<dbReference type="AlphaFoldDB" id="A0A9P8N0F9"/>
<evidence type="ECO:0000259" key="2">
    <source>
        <dbReference type="PROSITE" id="PS50800"/>
    </source>
</evidence>
<comment type="caution">
    <text evidence="3">The sequence shown here is derived from an EMBL/GenBank/DDBJ whole genome shotgun (WGS) entry which is preliminary data.</text>
</comment>
<feature type="compositionally biased region" description="Gly residues" evidence="1">
    <location>
        <begin position="551"/>
        <end position="561"/>
    </location>
</feature>
<dbReference type="SUPFAM" id="SSF54928">
    <property type="entry name" value="RNA-binding domain, RBD"/>
    <property type="match status" value="1"/>
</dbReference>
<dbReference type="EMBL" id="JAIZPD010000004">
    <property type="protein sequence ID" value="KAH0964560.1"/>
    <property type="molecule type" value="Genomic_DNA"/>
</dbReference>
<dbReference type="InterPro" id="IPR034257">
    <property type="entry name" value="Acinus_RRM"/>
</dbReference>
<keyword evidence="4" id="KW-1185">Reference proteome</keyword>
<dbReference type="PANTHER" id="PTHR47031:SF3">
    <property type="entry name" value="SAP DOMAIN-CONTAINING PROTEIN"/>
    <property type="match status" value="1"/>
</dbReference>
<dbReference type="GeneID" id="68354117"/>
<feature type="region of interest" description="Disordered" evidence="1">
    <location>
        <begin position="35"/>
        <end position="188"/>
    </location>
</feature>
<dbReference type="PROSITE" id="PS50800">
    <property type="entry name" value="SAP"/>
    <property type="match status" value="1"/>
</dbReference>
<evidence type="ECO:0000313" key="4">
    <source>
        <dbReference type="Proteomes" id="UP000824596"/>
    </source>
</evidence>
<dbReference type="PANTHER" id="PTHR47031">
    <property type="entry name" value="SAP DNA-BINDING DOMAIN-CONTAINING PROTEIN"/>
    <property type="match status" value="1"/>
</dbReference>
<evidence type="ECO:0000313" key="3">
    <source>
        <dbReference type="EMBL" id="KAH0964560.1"/>
    </source>
</evidence>